<dbReference type="GO" id="GO:0005930">
    <property type="term" value="C:axoneme"/>
    <property type="evidence" value="ECO:0007669"/>
    <property type="project" value="UniProtKB-SubCell"/>
</dbReference>
<feature type="domain" description="Dynein heavy chain C-terminal" evidence="19">
    <location>
        <begin position="1155"/>
        <end position="1409"/>
    </location>
</feature>
<evidence type="ECO:0000259" key="19">
    <source>
        <dbReference type="Pfam" id="PF18199"/>
    </source>
</evidence>
<comment type="similarity">
    <text evidence="2">Belongs to the dynein heavy chain family.</text>
</comment>
<dbReference type="FunFam" id="1.20.1270.280:FF:000007">
    <property type="entry name" value="dynein heavy chain 2, axonemal"/>
    <property type="match status" value="1"/>
</dbReference>
<dbReference type="FunFam" id="1.10.8.720:FF:000008">
    <property type="entry name" value="Dynein axonemal heavy chain 2"/>
    <property type="match status" value="1"/>
</dbReference>
<gene>
    <name evidence="20" type="ORF">SCUD_LOCUS12595</name>
</gene>
<dbReference type="GO" id="GO:0005524">
    <property type="term" value="F:ATP binding"/>
    <property type="evidence" value="ECO:0007669"/>
    <property type="project" value="UniProtKB-KW"/>
</dbReference>
<keyword evidence="21" id="KW-1185">Reference proteome</keyword>
<accession>A0A183KC56</accession>
<evidence type="ECO:0000256" key="14">
    <source>
        <dbReference type="SAM" id="Coils"/>
    </source>
</evidence>
<keyword evidence="5" id="KW-0677">Repeat</keyword>
<dbReference type="WBParaSite" id="SCUD_0001259801-mRNA-1">
    <property type="protein sequence ID" value="SCUD_0001259801-mRNA-1"/>
    <property type="gene ID" value="SCUD_0001259801"/>
</dbReference>
<dbReference type="InterPro" id="IPR043160">
    <property type="entry name" value="Dynein_C_barrel"/>
</dbReference>
<dbReference type="Gene3D" id="1.10.8.1220">
    <property type="match status" value="1"/>
</dbReference>
<keyword evidence="11" id="KW-0505">Motor protein</keyword>
<dbReference type="InterPro" id="IPR026983">
    <property type="entry name" value="DHC"/>
</dbReference>
<dbReference type="Pfam" id="PF18198">
    <property type="entry name" value="AAA_lid_11"/>
    <property type="match status" value="1"/>
</dbReference>
<dbReference type="GO" id="GO:0045505">
    <property type="term" value="F:dynein intermediate chain binding"/>
    <property type="evidence" value="ECO:0007669"/>
    <property type="project" value="InterPro"/>
</dbReference>
<evidence type="ECO:0000259" key="16">
    <source>
        <dbReference type="Pfam" id="PF12777"/>
    </source>
</evidence>
<evidence type="ECO:0000313" key="21">
    <source>
        <dbReference type="Proteomes" id="UP000279833"/>
    </source>
</evidence>
<dbReference type="Pfam" id="PF18199">
    <property type="entry name" value="Dynein_C"/>
    <property type="match status" value="1"/>
</dbReference>
<dbReference type="Gene3D" id="1.20.1270.280">
    <property type="match status" value="1"/>
</dbReference>
<evidence type="ECO:0000259" key="18">
    <source>
        <dbReference type="Pfam" id="PF18198"/>
    </source>
</evidence>
<evidence type="ECO:0000259" key="17">
    <source>
        <dbReference type="Pfam" id="PF12781"/>
    </source>
</evidence>
<dbReference type="InterPro" id="IPR035706">
    <property type="entry name" value="AAA_9"/>
</dbReference>
<evidence type="ECO:0000256" key="7">
    <source>
        <dbReference type="ARBA" id="ARBA00022840"/>
    </source>
</evidence>
<dbReference type="PANTHER" id="PTHR22878">
    <property type="entry name" value="DYNEIN HEAVY CHAIN 6, AXONEMAL-LIKE-RELATED"/>
    <property type="match status" value="1"/>
</dbReference>
<dbReference type="InterPro" id="IPR041658">
    <property type="entry name" value="AAA_lid_11"/>
</dbReference>
<keyword evidence="7" id="KW-0067">ATP-binding</keyword>
<feature type="domain" description="Dynein heavy chain ATP-binding dynein motor region" evidence="17">
    <location>
        <begin position="397"/>
        <end position="617"/>
    </location>
</feature>
<evidence type="ECO:0000256" key="8">
    <source>
        <dbReference type="ARBA" id="ARBA00023017"/>
    </source>
</evidence>
<keyword evidence="8" id="KW-0243">Dynein</keyword>
<dbReference type="FunFam" id="3.40.50.300:FF:004557">
    <property type="entry name" value="Predicted protein"/>
    <property type="match status" value="1"/>
</dbReference>
<evidence type="ECO:0000256" key="5">
    <source>
        <dbReference type="ARBA" id="ARBA00022737"/>
    </source>
</evidence>
<name>A0A183KC56_9TREM</name>
<dbReference type="GO" id="GO:0030286">
    <property type="term" value="C:dynein complex"/>
    <property type="evidence" value="ECO:0007669"/>
    <property type="project" value="UniProtKB-KW"/>
</dbReference>
<keyword evidence="10" id="KW-0969">Cilium</keyword>
<dbReference type="GO" id="GO:0007018">
    <property type="term" value="P:microtubule-based movement"/>
    <property type="evidence" value="ECO:0007669"/>
    <property type="project" value="InterPro"/>
</dbReference>
<dbReference type="InterPro" id="IPR024743">
    <property type="entry name" value="Dynein_HC_stalk"/>
</dbReference>
<sequence length="1437" mass="164722">MHRSVTDMAVVMLNELKRYNYITPTNYLEFVSGYKILLYQKRQELSDKANKLTNGLDKIDETRKKVEVMSVELEEAKKKVSAFQKECDDYLVVISVMQTQEKIKIDEAKCLHMAELAQADLAQAMPALEAAVQALESLNKKDITEIKSYGKPPLLVQKVLEAVMILRGADPSWAESKRQLGEQDFIKQLINFDKDNISDKTLKKIGQYCSQDDFQPDVVGKVSSAAKSLCMWVRAMDVYGRVYRVVEPKRQRLKQAEEVLHEKQAQLAAAQAKLDEVNAEMRRLQQEYNEKMEQKEELRKKAEHTEKMLDRASKLVSGLAGEKLRWEASVADLLRKIDLLPGDCLLASAFLSYMGPFLSEYREKLITNWLELIRTESIPVTDPFVFTEFLADPTQVREWNIQGLPRDTFSVENGVIVTRGNRWPLMVDPQNQALKWIKSMEGKELRIIDLQTPDYMRTLEIAVQHGQPVLLQNVHEQLDQALDPLLTKSLIKVGGTLLMKLGDKEIEYNDKFRLYITTKLPNPHYTPEISSKALIVNFAVKQQGLEAQLLGIVVRKERPELEEQKDNLVIGIAAGKRKLTELEDEILRLLNEAQGSLLDDEQLVNTLQTSKVTSSEVTEQLNVAEKTEIQIDKAREGYRPSAQRSSILFFVLNDMSRIDPMYQFSLEAYIDLFTLSIDKSPKSTKLDDRITNLNDYHTYAVYRYTCRGLFERHKLLFSFHICLKILESAGKVNEDEYNFFLRGGVVLDRENQFDNPCTTWCTEQCWDNITELDKLASFHGIVTSFEQYSRDWNLWYTSAEPENSSLPGEWDNTLNEFQRMLIVRSLRPDRVSFCATRFIVNNLGSRFVEPPVLDMKQVVDDSSTRTPLIFVLSPGVDPTAGLLQLADNCGMSKKFHALSLGQGQSPIATRLIKEGIREGNWIFLANCHLSLSWMPALDKIVEQLGMEEIHNDFRLWLSSSPNPAFPISILQAGIKMTTEPPKGLRSNMKRLYHLIKEDQFSLCQKPEKYKKLLFSLCYFHSVLLERKKFLMLGWNIPYEFNDSDFEVSEHLLTNYLGQYDETPWDALRYLIADINYGGHVTDDWDRRLLNTYISDYFRDEVLKEPFYKLSSLPYYYIPRDGTLNAYREFVTLLPQIDHPEAFGQHPNADITSQIQETRVLLDTLLSLQPQVSQGTGVSREEKVLDLIDNLQKQLPGDIDFEGTMKMFATDHSPLVVVLLQEIQRYNHLLGLIRNQLSDLSKGIQGLVVMSSELEQIFTSIFDGHVPKQWSKTYSSLKPLGSWARDLAARVELFAKWASTTHPPKLFWIGAFTFPTGFLTAVLQTSARKNNISVDSLSWEFSVLATSDPNVLVTPKDGVYISNLYLQGAGWDRKNYCLIEAAPMELVCPMPGVHFKPVENKKKSSKSKVYILFMGCSMFHLLDMDYTNDYFCLTPSKL</sequence>
<dbReference type="PANTHER" id="PTHR22878:SF68">
    <property type="entry name" value="DYNEIN HEAVY CHAIN 6, AXONEMAL-LIKE"/>
    <property type="match status" value="1"/>
</dbReference>
<evidence type="ECO:0000313" key="20">
    <source>
        <dbReference type="EMBL" id="VDP49416.1"/>
    </source>
</evidence>
<organism evidence="22">
    <name type="scientific">Schistosoma curassoni</name>
    <dbReference type="NCBI Taxonomy" id="6186"/>
    <lineage>
        <taxon>Eukaryota</taxon>
        <taxon>Metazoa</taxon>
        <taxon>Spiralia</taxon>
        <taxon>Lophotrochozoa</taxon>
        <taxon>Platyhelminthes</taxon>
        <taxon>Trematoda</taxon>
        <taxon>Digenea</taxon>
        <taxon>Strigeidida</taxon>
        <taxon>Schistosomatoidea</taxon>
        <taxon>Schistosomatidae</taxon>
        <taxon>Schistosoma</taxon>
    </lineage>
</organism>
<dbReference type="InterPro" id="IPR027417">
    <property type="entry name" value="P-loop_NTPase"/>
</dbReference>
<evidence type="ECO:0000256" key="9">
    <source>
        <dbReference type="ARBA" id="ARBA00023054"/>
    </source>
</evidence>
<dbReference type="GO" id="GO:0031514">
    <property type="term" value="C:motile cilium"/>
    <property type="evidence" value="ECO:0007669"/>
    <property type="project" value="UniProtKB-ARBA"/>
</dbReference>
<keyword evidence="6" id="KW-0547">Nucleotide-binding</keyword>
<dbReference type="GO" id="GO:0008569">
    <property type="term" value="F:minus-end-directed microtubule motor activity"/>
    <property type="evidence" value="ECO:0007669"/>
    <property type="project" value="InterPro"/>
</dbReference>
<keyword evidence="3" id="KW-0963">Cytoplasm</keyword>
<evidence type="ECO:0000256" key="2">
    <source>
        <dbReference type="ARBA" id="ARBA00008887"/>
    </source>
</evidence>
<dbReference type="FunFam" id="3.40.50.300:FF:006175">
    <property type="entry name" value="Uncharacterized protein"/>
    <property type="match status" value="1"/>
</dbReference>
<keyword evidence="9 14" id="KW-0175">Coiled coil</keyword>
<protein>
    <submittedName>
        <fullName evidence="22">Dynein heavy chain 7, axonemal</fullName>
    </submittedName>
</protein>
<dbReference type="GO" id="GO:0005874">
    <property type="term" value="C:microtubule"/>
    <property type="evidence" value="ECO:0007669"/>
    <property type="project" value="UniProtKB-KW"/>
</dbReference>
<keyword evidence="4" id="KW-0493">Microtubule</keyword>
<dbReference type="Gene3D" id="1.20.920.20">
    <property type="match status" value="1"/>
</dbReference>
<evidence type="ECO:0000259" key="15">
    <source>
        <dbReference type="Pfam" id="PF03028"/>
    </source>
</evidence>
<evidence type="ECO:0000256" key="4">
    <source>
        <dbReference type="ARBA" id="ARBA00022701"/>
    </source>
</evidence>
<feature type="domain" description="Dynein heavy chain region D6 P-loop" evidence="15">
    <location>
        <begin position="864"/>
        <end position="977"/>
    </location>
</feature>
<dbReference type="InterPro" id="IPR041228">
    <property type="entry name" value="Dynein_C"/>
</dbReference>
<dbReference type="EMBL" id="UZAK01035234">
    <property type="protein sequence ID" value="VDP49416.1"/>
    <property type="molecule type" value="Genomic_DNA"/>
</dbReference>
<evidence type="ECO:0000256" key="10">
    <source>
        <dbReference type="ARBA" id="ARBA00023069"/>
    </source>
</evidence>
<evidence type="ECO:0000256" key="12">
    <source>
        <dbReference type="ARBA" id="ARBA00023212"/>
    </source>
</evidence>
<dbReference type="InterPro" id="IPR004273">
    <property type="entry name" value="Dynein_heavy_D6_P-loop"/>
</dbReference>
<dbReference type="FunFam" id="1.20.920.20:FF:000001">
    <property type="entry name" value="dynein heavy chain 2, axonemal"/>
    <property type="match status" value="1"/>
</dbReference>
<feature type="domain" description="Dynein heavy chain AAA lid" evidence="18">
    <location>
        <begin position="1009"/>
        <end position="1148"/>
    </location>
</feature>
<dbReference type="Proteomes" id="UP000279833">
    <property type="component" value="Unassembled WGS sequence"/>
</dbReference>
<evidence type="ECO:0000256" key="11">
    <source>
        <dbReference type="ARBA" id="ARBA00023175"/>
    </source>
</evidence>
<dbReference type="Pfam" id="PF12781">
    <property type="entry name" value="AAA_9"/>
    <property type="match status" value="1"/>
</dbReference>
<feature type="coiled-coil region" evidence="14">
    <location>
        <begin position="42"/>
        <end position="86"/>
    </location>
</feature>
<dbReference type="Pfam" id="PF12777">
    <property type="entry name" value="MT"/>
    <property type="match status" value="1"/>
</dbReference>
<proteinExistence type="inferred from homology"/>
<keyword evidence="12" id="KW-0206">Cytoskeleton</keyword>
<evidence type="ECO:0000256" key="6">
    <source>
        <dbReference type="ARBA" id="ARBA00022741"/>
    </source>
</evidence>
<evidence type="ECO:0000313" key="22">
    <source>
        <dbReference type="WBParaSite" id="SCUD_0001259801-mRNA-1"/>
    </source>
</evidence>
<dbReference type="FunFam" id="3.40.50.300:FF:000049">
    <property type="entry name" value="Dynein, axonemal, heavy chain 5"/>
    <property type="match status" value="1"/>
</dbReference>
<dbReference type="GO" id="GO:0051959">
    <property type="term" value="F:dynein light intermediate chain binding"/>
    <property type="evidence" value="ECO:0007669"/>
    <property type="project" value="InterPro"/>
</dbReference>
<dbReference type="Gene3D" id="6.10.140.1060">
    <property type="match status" value="1"/>
</dbReference>
<dbReference type="FunFam" id="3.10.490.20:FF:000009">
    <property type="entry name" value="Dynein heavy chain 4"/>
    <property type="match status" value="1"/>
</dbReference>
<dbReference type="Gene3D" id="3.40.50.300">
    <property type="entry name" value="P-loop containing nucleotide triphosphate hydrolases"/>
    <property type="match status" value="2"/>
</dbReference>
<dbReference type="Gene3D" id="1.10.8.720">
    <property type="entry name" value="Region D6 of dynein motor"/>
    <property type="match status" value="1"/>
</dbReference>
<dbReference type="InterPro" id="IPR042219">
    <property type="entry name" value="AAA_lid_11_sf"/>
</dbReference>
<reference evidence="22" key="1">
    <citation type="submission" date="2016-06" db="UniProtKB">
        <authorList>
            <consortium name="WormBaseParasite"/>
        </authorList>
    </citation>
    <scope>IDENTIFICATION</scope>
</reference>
<keyword evidence="13" id="KW-0966">Cell projection</keyword>
<evidence type="ECO:0000256" key="13">
    <source>
        <dbReference type="ARBA" id="ARBA00023273"/>
    </source>
</evidence>
<dbReference type="Pfam" id="PF03028">
    <property type="entry name" value="Dynein_heavy"/>
    <property type="match status" value="1"/>
</dbReference>
<feature type="domain" description="Dynein heavy chain coiled coil stalk" evidence="16">
    <location>
        <begin position="64"/>
        <end position="368"/>
    </location>
</feature>
<feature type="coiled-coil region" evidence="14">
    <location>
        <begin position="253"/>
        <end position="315"/>
    </location>
</feature>
<evidence type="ECO:0000256" key="1">
    <source>
        <dbReference type="ARBA" id="ARBA00004430"/>
    </source>
</evidence>
<dbReference type="Gene3D" id="3.10.490.20">
    <property type="match status" value="1"/>
</dbReference>
<comment type="subcellular location">
    <subcellularLocation>
        <location evidence="1">Cytoplasm</location>
        <location evidence="1">Cytoskeleton</location>
        <location evidence="1">Cilium axoneme</location>
    </subcellularLocation>
</comment>
<reference evidence="20 21" key="2">
    <citation type="submission" date="2018-11" db="EMBL/GenBank/DDBJ databases">
        <authorList>
            <consortium name="Pathogen Informatics"/>
        </authorList>
    </citation>
    <scope>NUCLEOTIDE SEQUENCE [LARGE SCALE GENOMIC DNA]</scope>
    <source>
        <strain evidence="20">Dakar</strain>
        <strain evidence="21">Dakar, Senegal</strain>
    </source>
</reference>
<evidence type="ECO:0000256" key="3">
    <source>
        <dbReference type="ARBA" id="ARBA00022490"/>
    </source>
</evidence>
<dbReference type="FunFam" id="1.10.8.1220:FF:000001">
    <property type="entry name" value="Dynein axonemal heavy chain 5"/>
    <property type="match status" value="1"/>
</dbReference>
<dbReference type="STRING" id="6186.A0A183KC56"/>